<protein>
    <submittedName>
        <fullName evidence="9">Exosortase K</fullName>
    </submittedName>
</protein>
<comment type="subcellular location">
    <subcellularLocation>
        <location evidence="1">Cell membrane</location>
        <topology evidence="1">Multi-pass membrane protein</topology>
    </subcellularLocation>
</comment>
<evidence type="ECO:0000256" key="4">
    <source>
        <dbReference type="ARBA" id="ARBA00022692"/>
    </source>
</evidence>
<dbReference type="STRING" id="797419.SAMN05216556_1334"/>
<evidence type="ECO:0000256" key="1">
    <source>
        <dbReference type="ARBA" id="ARBA00004651"/>
    </source>
</evidence>
<dbReference type="InterPro" id="IPR019127">
    <property type="entry name" value="Exosortase"/>
</dbReference>
<evidence type="ECO:0000256" key="7">
    <source>
        <dbReference type="ARBA" id="ARBA00023136"/>
    </source>
</evidence>
<reference evidence="10" key="1">
    <citation type="submission" date="2016-11" db="EMBL/GenBank/DDBJ databases">
        <authorList>
            <person name="Varghese N."/>
            <person name="Submissions S."/>
        </authorList>
    </citation>
    <scope>NUCLEOTIDE SEQUENCE [LARGE SCALE GENOMIC DNA]</scope>
    <source>
        <strain evidence="10">DSM 26349</strain>
    </source>
</reference>
<evidence type="ECO:0000256" key="6">
    <source>
        <dbReference type="ARBA" id="ARBA00022989"/>
    </source>
</evidence>
<evidence type="ECO:0000256" key="8">
    <source>
        <dbReference type="SAM" id="Phobius"/>
    </source>
</evidence>
<dbReference type="InterPro" id="IPR026392">
    <property type="entry name" value="Exo/Archaeosortase_dom"/>
</dbReference>
<gene>
    <name evidence="9" type="ORF">SAMN04487908_1354</name>
</gene>
<dbReference type="EMBL" id="FQYV01000035">
    <property type="protein sequence ID" value="SHJ95990.1"/>
    <property type="molecule type" value="Genomic_DNA"/>
</dbReference>
<sequence>MNAFLPRTAHSRDVTTHTKKTVQTNKNIPYYLTAVGFFILLKFGFTFADNNDLTFLLKPTDKLVGLLTGSQSVYISDSGYFHEHLNIIIDKSCSGFNFFILCFLLFAYLTVKHFDKSLQKILTLPTSLFVAYVLTIFVNTSRIFASIVVQSQTKSAFLNHQHIIHEAIGITTNLTFLILAYVLIEKLLTYKRYNAKFA</sequence>
<evidence type="ECO:0000313" key="9">
    <source>
        <dbReference type="EMBL" id="SHJ95990.1"/>
    </source>
</evidence>
<evidence type="ECO:0000256" key="3">
    <source>
        <dbReference type="ARBA" id="ARBA00022670"/>
    </source>
</evidence>
<feature type="transmembrane region" description="Helical" evidence="8">
    <location>
        <begin position="28"/>
        <end position="48"/>
    </location>
</feature>
<dbReference type="Pfam" id="PF09721">
    <property type="entry name" value="Exosortase_EpsH"/>
    <property type="match status" value="1"/>
</dbReference>
<dbReference type="GO" id="GO:0005886">
    <property type="term" value="C:plasma membrane"/>
    <property type="evidence" value="ECO:0007669"/>
    <property type="project" value="UniProtKB-SubCell"/>
</dbReference>
<keyword evidence="6 8" id="KW-1133">Transmembrane helix</keyword>
<dbReference type="InterPro" id="IPR027551">
    <property type="entry name" value="Exosort_XrtK"/>
</dbReference>
<evidence type="ECO:0000256" key="2">
    <source>
        <dbReference type="ARBA" id="ARBA00022475"/>
    </source>
</evidence>
<dbReference type="AlphaFoldDB" id="A0A1M6NJY6"/>
<name>A0A1M6NJY6_9FLAO</name>
<keyword evidence="4 8" id="KW-0812">Transmembrane</keyword>
<dbReference type="NCBIfam" id="TIGR04178">
    <property type="entry name" value="exo_archaeo"/>
    <property type="match status" value="1"/>
</dbReference>
<feature type="transmembrane region" description="Helical" evidence="8">
    <location>
        <begin position="121"/>
        <end position="143"/>
    </location>
</feature>
<keyword evidence="10" id="KW-1185">Reference proteome</keyword>
<dbReference type="NCBIfam" id="TIGR04287">
    <property type="entry name" value="exosort_XrtK"/>
    <property type="match status" value="1"/>
</dbReference>
<dbReference type="RefSeq" id="WP_073221716.1">
    <property type="nucleotide sequence ID" value="NZ_FNNS01000033.1"/>
</dbReference>
<dbReference type="Proteomes" id="UP000184172">
    <property type="component" value="Unassembled WGS sequence"/>
</dbReference>
<accession>A0A1M6NJY6</accession>
<dbReference type="GO" id="GO:0008233">
    <property type="term" value="F:peptidase activity"/>
    <property type="evidence" value="ECO:0007669"/>
    <property type="project" value="UniProtKB-KW"/>
</dbReference>
<dbReference type="GO" id="GO:0006508">
    <property type="term" value="P:proteolysis"/>
    <property type="evidence" value="ECO:0007669"/>
    <property type="project" value="UniProtKB-KW"/>
</dbReference>
<keyword evidence="3" id="KW-0645">Protease</keyword>
<evidence type="ECO:0000313" key="10">
    <source>
        <dbReference type="Proteomes" id="UP000184172"/>
    </source>
</evidence>
<proteinExistence type="predicted"/>
<keyword evidence="5" id="KW-0378">Hydrolase</keyword>
<keyword evidence="2" id="KW-1003">Cell membrane</keyword>
<keyword evidence="7 8" id="KW-0472">Membrane</keyword>
<feature type="transmembrane region" description="Helical" evidence="8">
    <location>
        <begin position="87"/>
        <end position="109"/>
    </location>
</feature>
<organism evidence="9 10">
    <name type="scientific">Aequorivita viscosa</name>
    <dbReference type="NCBI Taxonomy" id="797419"/>
    <lineage>
        <taxon>Bacteria</taxon>
        <taxon>Pseudomonadati</taxon>
        <taxon>Bacteroidota</taxon>
        <taxon>Flavobacteriia</taxon>
        <taxon>Flavobacteriales</taxon>
        <taxon>Flavobacteriaceae</taxon>
        <taxon>Aequorivita</taxon>
    </lineage>
</organism>
<feature type="transmembrane region" description="Helical" evidence="8">
    <location>
        <begin position="163"/>
        <end position="184"/>
    </location>
</feature>
<evidence type="ECO:0000256" key="5">
    <source>
        <dbReference type="ARBA" id="ARBA00022801"/>
    </source>
</evidence>
<dbReference type="OrthoDB" id="771658at2"/>